<dbReference type="PROSITE" id="PS50889">
    <property type="entry name" value="S4"/>
    <property type="match status" value="1"/>
</dbReference>
<feature type="domain" description="ABC transporter" evidence="10">
    <location>
        <begin position="342"/>
        <end position="548"/>
    </location>
</feature>
<dbReference type="InterPro" id="IPR027417">
    <property type="entry name" value="P-loop_NTPase"/>
</dbReference>
<keyword evidence="4" id="KW-0067">ATP-binding</keyword>
<dbReference type="Gene3D" id="3.40.50.300">
    <property type="entry name" value="P-loop containing nucleotide triphosphate hydrolases"/>
    <property type="match status" value="1"/>
</dbReference>
<feature type="transmembrane region" description="Helical" evidence="9">
    <location>
        <begin position="166"/>
        <end position="185"/>
    </location>
</feature>
<feature type="transmembrane region" description="Helical" evidence="9">
    <location>
        <begin position="68"/>
        <end position="90"/>
    </location>
</feature>
<evidence type="ECO:0000256" key="2">
    <source>
        <dbReference type="ARBA" id="ARBA00022692"/>
    </source>
</evidence>
<dbReference type="EMBL" id="JOKQ01000012">
    <property type="protein sequence ID" value="KHN68797.1"/>
    <property type="molecule type" value="Genomic_DNA"/>
</dbReference>
<dbReference type="SMART" id="SM00382">
    <property type="entry name" value="AAA"/>
    <property type="match status" value="1"/>
</dbReference>
<keyword evidence="5 9" id="KW-1133">Transmembrane helix</keyword>
<evidence type="ECO:0000256" key="3">
    <source>
        <dbReference type="ARBA" id="ARBA00022741"/>
    </source>
</evidence>
<reference evidence="11 12" key="1">
    <citation type="journal article" date="2014" name="MBio">
        <title>The Ordospora colligata genome; evolution of extreme reduction in microsporidia and host-to-parasite horizontal gene transfer.</title>
        <authorList>
            <person name="Pombert J.-F."/>
            <person name="Haag K.L."/>
            <person name="Beidas S."/>
            <person name="Ebert D."/>
            <person name="Keeling P.J."/>
        </authorList>
    </citation>
    <scope>NUCLEOTIDE SEQUENCE [LARGE SCALE GENOMIC DNA]</scope>
    <source>
        <strain evidence="11 12">OC4</strain>
    </source>
</reference>
<protein>
    <submittedName>
        <fullName evidence="11">Putative mitochondrial ABC transporter</fullName>
    </submittedName>
</protein>
<dbReference type="AlphaFoldDB" id="A0A0B2UIE0"/>
<dbReference type="Gene3D" id="1.20.1560.10">
    <property type="entry name" value="ABC transporter type 1, transmembrane domain"/>
    <property type="match status" value="1"/>
</dbReference>
<evidence type="ECO:0000256" key="4">
    <source>
        <dbReference type="ARBA" id="ARBA00022840"/>
    </source>
</evidence>
<comment type="subcellular location">
    <subcellularLocation>
        <location evidence="1">Membrane</location>
        <topology evidence="1">Multi-pass membrane protein</topology>
    </subcellularLocation>
</comment>
<keyword evidence="8" id="KW-0694">RNA-binding</keyword>
<feature type="transmembrane region" description="Helical" evidence="9">
    <location>
        <begin position="28"/>
        <end position="48"/>
    </location>
</feature>
<dbReference type="InParanoid" id="A0A0B2UIE0"/>
<dbReference type="RefSeq" id="XP_014562839.1">
    <property type="nucleotide sequence ID" value="XM_014707353.1"/>
</dbReference>
<dbReference type="InterPro" id="IPR039421">
    <property type="entry name" value="Type_1_exporter"/>
</dbReference>
<evidence type="ECO:0000256" key="8">
    <source>
        <dbReference type="PROSITE-ProRule" id="PRU00182"/>
    </source>
</evidence>
<dbReference type="GO" id="GO:0016887">
    <property type="term" value="F:ATP hydrolysis activity"/>
    <property type="evidence" value="ECO:0007669"/>
    <property type="project" value="InterPro"/>
</dbReference>
<evidence type="ECO:0000256" key="9">
    <source>
        <dbReference type="SAM" id="Phobius"/>
    </source>
</evidence>
<comment type="similarity">
    <text evidence="7">Belongs to the ABC transporter superfamily. ABCB family. Heavy Metal importer (TC 3.A.1.210) subfamily.</text>
</comment>
<gene>
    <name evidence="11" type="ORF">M896_120140</name>
</gene>
<dbReference type="OrthoDB" id="6500128at2759"/>
<comment type="caution">
    <text evidence="11">The sequence shown here is derived from an EMBL/GenBank/DDBJ whole genome shotgun (WGS) entry which is preliminary data.</text>
</comment>
<dbReference type="PANTHER" id="PTHR24221">
    <property type="entry name" value="ATP-BINDING CASSETTE SUB-FAMILY B"/>
    <property type="match status" value="1"/>
</dbReference>
<dbReference type="Pfam" id="PF00005">
    <property type="entry name" value="ABC_tran"/>
    <property type="match status" value="1"/>
</dbReference>
<dbReference type="PANTHER" id="PTHR24221:SF654">
    <property type="entry name" value="ATP-BINDING CASSETTE SUB-FAMILY B MEMBER 6"/>
    <property type="match status" value="1"/>
</dbReference>
<name>A0A0B2UIE0_9MICR</name>
<dbReference type="VEuPathDB" id="MicrosporidiaDB:M896_120140"/>
<evidence type="ECO:0000256" key="7">
    <source>
        <dbReference type="ARBA" id="ARBA00024363"/>
    </source>
</evidence>
<dbReference type="InterPro" id="IPR036640">
    <property type="entry name" value="ABC1_TM_sf"/>
</dbReference>
<dbReference type="HOGENOM" id="CLU_000604_84_1_1"/>
<dbReference type="InterPro" id="IPR003439">
    <property type="entry name" value="ABC_transporter-like_ATP-bd"/>
</dbReference>
<keyword evidence="2 9" id="KW-0812">Transmembrane</keyword>
<dbReference type="SUPFAM" id="SSF52540">
    <property type="entry name" value="P-loop containing nucleoside triphosphate hydrolases"/>
    <property type="match status" value="1"/>
</dbReference>
<evidence type="ECO:0000259" key="10">
    <source>
        <dbReference type="PROSITE" id="PS50893"/>
    </source>
</evidence>
<evidence type="ECO:0000256" key="5">
    <source>
        <dbReference type="ARBA" id="ARBA00022989"/>
    </source>
</evidence>
<dbReference type="GeneID" id="26262531"/>
<evidence type="ECO:0000256" key="1">
    <source>
        <dbReference type="ARBA" id="ARBA00004141"/>
    </source>
</evidence>
<dbReference type="GO" id="GO:0003723">
    <property type="term" value="F:RNA binding"/>
    <property type="evidence" value="ECO:0007669"/>
    <property type="project" value="UniProtKB-KW"/>
</dbReference>
<keyword evidence="3" id="KW-0547">Nucleotide-binding</keyword>
<dbReference type="SUPFAM" id="SSF90123">
    <property type="entry name" value="ABC transporter transmembrane region"/>
    <property type="match status" value="1"/>
</dbReference>
<dbReference type="GO" id="GO:0016020">
    <property type="term" value="C:membrane"/>
    <property type="evidence" value="ECO:0007669"/>
    <property type="project" value="UniProtKB-SubCell"/>
</dbReference>
<evidence type="ECO:0000313" key="11">
    <source>
        <dbReference type="EMBL" id="KHN68797.1"/>
    </source>
</evidence>
<evidence type="ECO:0000313" key="12">
    <source>
        <dbReference type="Proteomes" id="UP000031056"/>
    </source>
</evidence>
<dbReference type="STRING" id="1354746.A0A0B2UIE0"/>
<sequence>MGKECKGERKISGSGIFQLCMRYYSQEVVAAPHVLFLMMISIVIRGALYKMVSDIIFELEEYGNLLDAVVRIFFYRISIMMIEGTTDILFESSIGQFQMKASIRAIMNIIYNEKPGRFDMSSGKSQYSISKGVEGLSKMVKIVFMDIIGRLFYIGMDLYRIHIRYGMLYLGICLGLLAVGLVIHIKGTFAILKCRQELNDAKTQMDKKVYEILLNYETIKAYQTETQETFNFKERINPWRAAFVHMKRVLTIIETVHNLLFRTSMFVIAVILCKYGNGDGIQLRNMYSLIADYDKSVENTSKIYGKLRVAMLNGLMAIRYLEEDRVSDNEEHYDVDYFHDNLEFKNMSIVVNDSVVINKLNFMIKKGDKIVVHGRNGAGKSILFRLILRLMSPMEGGIFIDGLPISKIKMKSYRSLISYIPQRADLFDDTVYNNLRYGNEKSYSEIIEECRRLNIHKEILKLSSGYNTVVGERGELISGGLRQKVYCARAMLKDSFIYLFDEPISSLDSSSATLLIDIILSPKFSHKTFLVICNNPNIIEKFPKSLHLD</sequence>
<dbReference type="PROSITE" id="PS50893">
    <property type="entry name" value="ABC_TRANSPORTER_2"/>
    <property type="match status" value="1"/>
</dbReference>
<dbReference type="GO" id="GO:0042626">
    <property type="term" value="F:ATPase-coupled transmembrane transporter activity"/>
    <property type="evidence" value="ECO:0007669"/>
    <property type="project" value="TreeGrafter"/>
</dbReference>
<evidence type="ECO:0000256" key="6">
    <source>
        <dbReference type="ARBA" id="ARBA00023136"/>
    </source>
</evidence>
<keyword evidence="6 9" id="KW-0472">Membrane</keyword>
<dbReference type="GO" id="GO:0005524">
    <property type="term" value="F:ATP binding"/>
    <property type="evidence" value="ECO:0007669"/>
    <property type="project" value="UniProtKB-KW"/>
</dbReference>
<dbReference type="Proteomes" id="UP000031056">
    <property type="component" value="Unassembled WGS sequence"/>
</dbReference>
<proteinExistence type="inferred from homology"/>
<dbReference type="InterPro" id="IPR003593">
    <property type="entry name" value="AAA+_ATPase"/>
</dbReference>
<keyword evidence="12" id="KW-1185">Reference proteome</keyword>
<organism evidence="11 12">
    <name type="scientific">Ordospora colligata OC4</name>
    <dbReference type="NCBI Taxonomy" id="1354746"/>
    <lineage>
        <taxon>Eukaryota</taxon>
        <taxon>Fungi</taxon>
        <taxon>Fungi incertae sedis</taxon>
        <taxon>Microsporidia</taxon>
        <taxon>Ordosporidae</taxon>
        <taxon>Ordospora</taxon>
    </lineage>
</organism>
<accession>A0A0B2UIE0</accession>